<evidence type="ECO:0000313" key="2">
    <source>
        <dbReference type="EMBL" id="KAK8223169.1"/>
    </source>
</evidence>
<name>A0ABR1YAJ8_9PEZI</name>
<protein>
    <submittedName>
        <fullName evidence="2">Uncharacterized protein</fullName>
    </submittedName>
</protein>
<organism evidence="2 3">
    <name type="scientific">Phyllosticta capitalensis</name>
    <dbReference type="NCBI Taxonomy" id="121624"/>
    <lineage>
        <taxon>Eukaryota</taxon>
        <taxon>Fungi</taxon>
        <taxon>Dikarya</taxon>
        <taxon>Ascomycota</taxon>
        <taxon>Pezizomycotina</taxon>
        <taxon>Dothideomycetes</taxon>
        <taxon>Dothideomycetes incertae sedis</taxon>
        <taxon>Botryosphaeriales</taxon>
        <taxon>Phyllostictaceae</taxon>
        <taxon>Phyllosticta</taxon>
    </lineage>
</organism>
<comment type="caution">
    <text evidence="2">The sequence shown here is derived from an EMBL/GenBank/DDBJ whole genome shotgun (WGS) entry which is preliminary data.</text>
</comment>
<gene>
    <name evidence="2" type="ORF">HDK90DRAFT_113806</name>
</gene>
<proteinExistence type="predicted"/>
<dbReference type="Proteomes" id="UP001492380">
    <property type="component" value="Unassembled WGS sequence"/>
</dbReference>
<reference evidence="2 3" key="1">
    <citation type="submission" date="2024-04" db="EMBL/GenBank/DDBJ databases">
        <title>Phyllosticta paracitricarpa is synonymous to the EU quarantine fungus P. citricarpa based on phylogenomic analyses.</title>
        <authorList>
            <consortium name="Lawrence Berkeley National Laboratory"/>
            <person name="Van Ingen-Buijs V.A."/>
            <person name="Van Westerhoven A.C."/>
            <person name="Haridas S."/>
            <person name="Skiadas P."/>
            <person name="Martin F."/>
            <person name="Groenewald J.Z."/>
            <person name="Crous P.W."/>
            <person name="Seidl M.F."/>
        </authorList>
    </citation>
    <scope>NUCLEOTIDE SEQUENCE [LARGE SCALE GENOMIC DNA]</scope>
    <source>
        <strain evidence="2 3">CBS 123374</strain>
    </source>
</reference>
<evidence type="ECO:0000256" key="1">
    <source>
        <dbReference type="SAM" id="MobiDB-lite"/>
    </source>
</evidence>
<accession>A0ABR1YAJ8</accession>
<feature type="compositionally biased region" description="Acidic residues" evidence="1">
    <location>
        <begin position="244"/>
        <end position="253"/>
    </location>
</feature>
<evidence type="ECO:0000313" key="3">
    <source>
        <dbReference type="Proteomes" id="UP001492380"/>
    </source>
</evidence>
<feature type="region of interest" description="Disordered" evidence="1">
    <location>
        <begin position="213"/>
        <end position="253"/>
    </location>
</feature>
<sequence>MRKVRLGFPTKRRALRSSHGCIPRTSPVLLLPMLSRDHHATDTPIMDYPEIPPDDFDIQDQLPEGSDHHGFQEILRHVDDVEIQNCIHHGKYERAVSITSTCLRDRALPLLYRWAFERYLTMLAFHLPGCREMSRYHLNRFWEMEAVFERKIDLLVDLDAKMRAYDRMFSKREVFRKLEEDIATDDKLRSMLGISIETQQALKPQAVDLPSLVQNLQFPGPDTEERERQRPSQSDTVEGAGGVSEEEAGSEEQ</sequence>
<keyword evidence="3" id="KW-1185">Reference proteome</keyword>
<dbReference type="EMBL" id="JBBWRZ010000014">
    <property type="protein sequence ID" value="KAK8223169.1"/>
    <property type="molecule type" value="Genomic_DNA"/>
</dbReference>